<dbReference type="RefSeq" id="WP_151135442.1">
    <property type="nucleotide sequence ID" value="NZ_VZUS01000001.1"/>
</dbReference>
<reference evidence="2" key="1">
    <citation type="submission" date="2019-09" db="EMBL/GenBank/DDBJ databases">
        <title>Genomic analysis of Haloferax sp. CBA1149.</title>
        <authorList>
            <person name="Roh S.W."/>
        </authorList>
    </citation>
    <scope>NUCLEOTIDE SEQUENCE</scope>
    <source>
        <strain evidence="2">CBA1149</strain>
    </source>
</reference>
<keyword evidence="1" id="KW-1133">Transmembrane helix</keyword>
<proteinExistence type="predicted"/>
<sequence length="64" mass="7129">MKLNRDGIDVEDLLKLVLVLVLIWLVLEIVGEILGLFTMLLGPLKPLLGLVVAALIVLWLLDRI</sequence>
<gene>
    <name evidence="2" type="ORF">Hfx1149_03315</name>
</gene>
<feature type="transmembrane region" description="Helical" evidence="1">
    <location>
        <begin position="43"/>
        <end position="61"/>
    </location>
</feature>
<comment type="caution">
    <text evidence="2">The sequence shown here is derived from an EMBL/GenBank/DDBJ whole genome shotgun (WGS) entry which is preliminary data.</text>
</comment>
<accession>A0A643JUG5</accession>
<organism evidence="2">
    <name type="scientific">Haloferax sp. CBA1149</name>
    <dbReference type="NCBI Taxonomy" id="2650753"/>
    <lineage>
        <taxon>Archaea</taxon>
        <taxon>Methanobacteriati</taxon>
        <taxon>Methanobacteriota</taxon>
        <taxon>Stenosarchaea group</taxon>
        <taxon>Halobacteria</taxon>
        <taxon>Halobacteriales</taxon>
        <taxon>Haloferacaceae</taxon>
        <taxon>Haloferax</taxon>
    </lineage>
</organism>
<keyword evidence="1" id="KW-0472">Membrane</keyword>
<dbReference type="AlphaFoldDB" id="A0A643JUG5"/>
<evidence type="ECO:0000256" key="1">
    <source>
        <dbReference type="SAM" id="Phobius"/>
    </source>
</evidence>
<dbReference type="InterPro" id="IPR055976">
    <property type="entry name" value="DUF7554"/>
</dbReference>
<dbReference type="Pfam" id="PF24431">
    <property type="entry name" value="DUF7554"/>
    <property type="match status" value="1"/>
</dbReference>
<dbReference type="EMBL" id="VZUS01000001">
    <property type="protein sequence ID" value="KAB1187113.1"/>
    <property type="molecule type" value="Genomic_DNA"/>
</dbReference>
<name>A0A643JUG5_9EURY</name>
<protein>
    <submittedName>
        <fullName evidence="2">Uncharacterized protein</fullName>
    </submittedName>
</protein>
<feature type="transmembrane region" description="Helical" evidence="1">
    <location>
        <begin position="12"/>
        <end position="37"/>
    </location>
</feature>
<keyword evidence="1" id="KW-0812">Transmembrane</keyword>
<evidence type="ECO:0000313" key="2">
    <source>
        <dbReference type="EMBL" id="KAB1187113.1"/>
    </source>
</evidence>